<dbReference type="VEuPathDB" id="CryptoDB:Cvel_21220"/>
<proteinExistence type="predicted"/>
<dbReference type="AlphaFoldDB" id="A0A0G4GCG2"/>
<organism evidence="1">
    <name type="scientific">Chromera velia CCMP2878</name>
    <dbReference type="NCBI Taxonomy" id="1169474"/>
    <lineage>
        <taxon>Eukaryota</taxon>
        <taxon>Sar</taxon>
        <taxon>Alveolata</taxon>
        <taxon>Colpodellida</taxon>
        <taxon>Chromeraceae</taxon>
        <taxon>Chromera</taxon>
    </lineage>
</organism>
<accession>A0A0G4GCG2</accession>
<reference evidence="1" key="1">
    <citation type="submission" date="2014-11" db="EMBL/GenBank/DDBJ databases">
        <authorList>
            <person name="Otto D Thomas"/>
            <person name="Naeem Raeece"/>
        </authorList>
    </citation>
    <scope>NUCLEOTIDE SEQUENCE</scope>
</reference>
<sequence length="235" mass="24972">MTTAVSSQFSATGALCFFLLLCYVYAPLGTCDRLWSKLESAQLEFEVGGAEKERQSLVTHHRGARDEGAPADCPKPEAENCAFVQQTVSVGSTETGIYGWLCGCYWGRNLSGNLCGDLSNSEMFNTNAATCQASDKYLGSTCCKEGSWEKSAWFGGCGETCTDCPTVVSRGSGSLQRYWTGYSTSLCCAVYKSCVKVPKCIEAGMNWGCGYVGSPPCCDGSACENNSCVEGGSVP</sequence>
<dbReference type="EMBL" id="CDMZ01001072">
    <property type="protein sequence ID" value="CEM26693.1"/>
    <property type="molecule type" value="Genomic_DNA"/>
</dbReference>
<gene>
    <name evidence="1" type="ORF">Cvel_21220</name>
</gene>
<evidence type="ECO:0000313" key="1">
    <source>
        <dbReference type="EMBL" id="CEM26693.1"/>
    </source>
</evidence>
<name>A0A0G4GCG2_9ALVE</name>
<protein>
    <submittedName>
        <fullName evidence="1">Uncharacterized protein</fullName>
    </submittedName>
</protein>